<evidence type="ECO:0000256" key="1">
    <source>
        <dbReference type="SAM" id="MobiDB-lite"/>
    </source>
</evidence>
<dbReference type="EMBL" id="MU853425">
    <property type="protein sequence ID" value="KAK4131336.1"/>
    <property type="molecule type" value="Genomic_DNA"/>
</dbReference>
<keyword evidence="3" id="KW-1185">Reference proteome</keyword>
<evidence type="ECO:0000313" key="3">
    <source>
        <dbReference type="Proteomes" id="UP001304895"/>
    </source>
</evidence>
<gene>
    <name evidence="2" type="ORF">BT67DRAFT_157844</name>
</gene>
<proteinExistence type="predicted"/>
<sequence length="154" mass="17269">MYVRNDRQAVSDCFFSRHRAAREPSTTVFSPRVWSLESGERGPWRHQTVPLVTSRRQTRTPRVNESRKRSPHIHGHETNVQGPADRSWPSFVAHACGTAAGRSTTGALRFEFNANTGVQGCRQQAKNPRLSPQTGCFCLAALVPRHPSMVGRYT</sequence>
<dbReference type="Proteomes" id="UP001304895">
    <property type="component" value="Unassembled WGS sequence"/>
</dbReference>
<accession>A0AAN6UEV5</accession>
<name>A0AAN6UEV5_9PEZI</name>
<organism evidence="2 3">
    <name type="scientific">Trichocladium antarcticum</name>
    <dbReference type="NCBI Taxonomy" id="1450529"/>
    <lineage>
        <taxon>Eukaryota</taxon>
        <taxon>Fungi</taxon>
        <taxon>Dikarya</taxon>
        <taxon>Ascomycota</taxon>
        <taxon>Pezizomycotina</taxon>
        <taxon>Sordariomycetes</taxon>
        <taxon>Sordariomycetidae</taxon>
        <taxon>Sordariales</taxon>
        <taxon>Chaetomiaceae</taxon>
        <taxon>Trichocladium</taxon>
    </lineage>
</organism>
<reference evidence="2" key="1">
    <citation type="journal article" date="2023" name="Mol. Phylogenet. Evol.">
        <title>Genome-scale phylogeny and comparative genomics of the fungal order Sordariales.</title>
        <authorList>
            <person name="Hensen N."/>
            <person name="Bonometti L."/>
            <person name="Westerberg I."/>
            <person name="Brannstrom I.O."/>
            <person name="Guillou S."/>
            <person name="Cros-Aarteil S."/>
            <person name="Calhoun S."/>
            <person name="Haridas S."/>
            <person name="Kuo A."/>
            <person name="Mondo S."/>
            <person name="Pangilinan J."/>
            <person name="Riley R."/>
            <person name="LaButti K."/>
            <person name="Andreopoulos B."/>
            <person name="Lipzen A."/>
            <person name="Chen C."/>
            <person name="Yan M."/>
            <person name="Daum C."/>
            <person name="Ng V."/>
            <person name="Clum A."/>
            <person name="Steindorff A."/>
            <person name="Ohm R.A."/>
            <person name="Martin F."/>
            <person name="Silar P."/>
            <person name="Natvig D.O."/>
            <person name="Lalanne C."/>
            <person name="Gautier V."/>
            <person name="Ament-Velasquez S.L."/>
            <person name="Kruys A."/>
            <person name="Hutchinson M.I."/>
            <person name="Powell A.J."/>
            <person name="Barry K."/>
            <person name="Miller A.N."/>
            <person name="Grigoriev I.V."/>
            <person name="Debuchy R."/>
            <person name="Gladieux P."/>
            <person name="Hiltunen Thoren M."/>
            <person name="Johannesson H."/>
        </authorList>
    </citation>
    <scope>NUCLEOTIDE SEQUENCE</scope>
    <source>
        <strain evidence="2">CBS 123565</strain>
    </source>
</reference>
<comment type="caution">
    <text evidence="2">The sequence shown here is derived from an EMBL/GenBank/DDBJ whole genome shotgun (WGS) entry which is preliminary data.</text>
</comment>
<evidence type="ECO:0000313" key="2">
    <source>
        <dbReference type="EMBL" id="KAK4131336.1"/>
    </source>
</evidence>
<dbReference type="AlphaFoldDB" id="A0AAN6UEV5"/>
<feature type="region of interest" description="Disordered" evidence="1">
    <location>
        <begin position="52"/>
        <end position="84"/>
    </location>
</feature>
<protein>
    <submittedName>
        <fullName evidence="2">Uncharacterized protein</fullName>
    </submittedName>
</protein>
<feature type="compositionally biased region" description="Polar residues" evidence="1">
    <location>
        <begin position="52"/>
        <end position="61"/>
    </location>
</feature>
<reference evidence="2" key="2">
    <citation type="submission" date="2023-05" db="EMBL/GenBank/DDBJ databases">
        <authorList>
            <consortium name="Lawrence Berkeley National Laboratory"/>
            <person name="Steindorff A."/>
            <person name="Hensen N."/>
            <person name="Bonometti L."/>
            <person name="Westerberg I."/>
            <person name="Brannstrom I.O."/>
            <person name="Guillou S."/>
            <person name="Cros-Aarteil S."/>
            <person name="Calhoun S."/>
            <person name="Haridas S."/>
            <person name="Kuo A."/>
            <person name="Mondo S."/>
            <person name="Pangilinan J."/>
            <person name="Riley R."/>
            <person name="Labutti K."/>
            <person name="Andreopoulos B."/>
            <person name="Lipzen A."/>
            <person name="Chen C."/>
            <person name="Yanf M."/>
            <person name="Daum C."/>
            <person name="Ng V."/>
            <person name="Clum A."/>
            <person name="Ohm R."/>
            <person name="Martin F."/>
            <person name="Silar P."/>
            <person name="Natvig D."/>
            <person name="Lalanne C."/>
            <person name="Gautier V."/>
            <person name="Ament-Velasquez S.L."/>
            <person name="Kruys A."/>
            <person name="Hutchinson M.I."/>
            <person name="Powell A.J."/>
            <person name="Barry K."/>
            <person name="Miller A.N."/>
            <person name="Grigoriev I.V."/>
            <person name="Debuchy R."/>
            <person name="Gladieux P."/>
            <person name="Thoren M.H."/>
            <person name="Johannesson H."/>
        </authorList>
    </citation>
    <scope>NUCLEOTIDE SEQUENCE</scope>
    <source>
        <strain evidence="2">CBS 123565</strain>
    </source>
</reference>